<dbReference type="CDD" id="cd06571">
    <property type="entry name" value="Bac_DnaA_C"/>
    <property type="match status" value="1"/>
</dbReference>
<dbReference type="Gene3D" id="3.30.300.180">
    <property type="match status" value="1"/>
</dbReference>
<dbReference type="InterPro" id="IPR027417">
    <property type="entry name" value="P-loop_NTPase"/>
</dbReference>
<dbReference type="InterPro" id="IPR010921">
    <property type="entry name" value="Trp_repressor/repl_initiator"/>
</dbReference>
<evidence type="ECO:0000256" key="8">
    <source>
        <dbReference type="RuleBase" id="RU000577"/>
    </source>
</evidence>
<evidence type="ECO:0000256" key="1">
    <source>
        <dbReference type="ARBA" id="ARBA00022490"/>
    </source>
</evidence>
<dbReference type="GO" id="GO:0005886">
    <property type="term" value="C:plasma membrane"/>
    <property type="evidence" value="ECO:0007669"/>
    <property type="project" value="TreeGrafter"/>
</dbReference>
<dbReference type="CDD" id="cd00009">
    <property type="entry name" value="AAA"/>
    <property type="match status" value="1"/>
</dbReference>
<dbReference type="InterPro" id="IPR013317">
    <property type="entry name" value="DnaA_dom"/>
</dbReference>
<dbReference type="Pfam" id="PF11638">
    <property type="entry name" value="DnaA_N"/>
    <property type="match status" value="1"/>
</dbReference>
<dbReference type="SUPFAM" id="SSF48295">
    <property type="entry name" value="TrpR-like"/>
    <property type="match status" value="1"/>
</dbReference>
<dbReference type="Gene3D" id="1.10.8.60">
    <property type="match status" value="1"/>
</dbReference>
<dbReference type="PANTHER" id="PTHR30050:SF2">
    <property type="entry name" value="CHROMOSOMAL REPLICATION INITIATOR PROTEIN DNAA"/>
    <property type="match status" value="1"/>
</dbReference>
<feature type="domain" description="Chromosomal replication initiator DnaA C-terminal" evidence="10">
    <location>
        <begin position="358"/>
        <end position="426"/>
    </location>
</feature>
<proteinExistence type="inferred from homology"/>
<sequence>MVWPEVRKILQNQLPEGVFNLWIEPLRCLGEDGGSLELAGPDRFFCSWVAENYLGAINAALQCLDRGGVAVRFQVDPAHRDGLRLAGESERTPESAEQLRLPHMPRNNMRIRTLHPRYTFDEFMVGESNALAFSACEAMAVNDTRADPCVFINAGTGLGKSHLTHAVAHHLYAHSPGTRLCCLTLQQLTAELVHHIRSNTMEQFKKKYQHHCDVLLVEDVQTLSGRAKTQVELAEAVDCLLDRGRRVLFTGAMGPRDIPDLDEGVRSRLASGLVATINPPDLATRKLIIRRKAAHHKLVLDEEMVVCLAEKVRGDIRRVESAIVGLKAKANLEKAPPTMAMVREVVATVMGNEAPGLTAAAIRDFVASQFKVSIGELCSKSRRREVAFPRQVSMYLARKLTNEALAGIGKAFNRDHSTVVHSIRVINEAVARNGSVRGQIEHLTERLRKQN</sequence>
<keyword evidence="2 8" id="KW-0235">DNA replication</keyword>
<dbReference type="InterPro" id="IPR001957">
    <property type="entry name" value="Chromosome_initiator_DnaA"/>
</dbReference>
<evidence type="ECO:0000256" key="6">
    <source>
        <dbReference type="ARBA" id="ARBA00023125"/>
    </source>
</evidence>
<dbReference type="Pfam" id="PF08299">
    <property type="entry name" value="Bac_DnaA_C"/>
    <property type="match status" value="1"/>
</dbReference>
<dbReference type="EMBL" id="DSDS01000178">
    <property type="protein sequence ID" value="HET98595.1"/>
    <property type="molecule type" value="Genomic_DNA"/>
</dbReference>
<dbReference type="InterPro" id="IPR024633">
    <property type="entry name" value="DnaA_N_dom"/>
</dbReference>
<dbReference type="AlphaFoldDB" id="A0A7C2XAV0"/>
<dbReference type="Gene3D" id="3.40.50.300">
    <property type="entry name" value="P-loop containing nucleotide triphosphate hydrolases"/>
    <property type="match status" value="1"/>
</dbReference>
<dbReference type="SMART" id="SM00760">
    <property type="entry name" value="Bac_DnaA_C"/>
    <property type="match status" value="1"/>
</dbReference>
<evidence type="ECO:0000313" key="11">
    <source>
        <dbReference type="EMBL" id="HET98595.1"/>
    </source>
</evidence>
<dbReference type="GO" id="GO:0003688">
    <property type="term" value="F:DNA replication origin binding"/>
    <property type="evidence" value="ECO:0007669"/>
    <property type="project" value="UniProtKB-UniRule"/>
</dbReference>
<reference evidence="11" key="1">
    <citation type="journal article" date="2020" name="mSystems">
        <title>Genome- and Community-Level Interaction Insights into Carbon Utilization and Element Cycling Functions of Hydrothermarchaeota in Hydrothermal Sediment.</title>
        <authorList>
            <person name="Zhou Z."/>
            <person name="Liu Y."/>
            <person name="Xu W."/>
            <person name="Pan J."/>
            <person name="Luo Z.H."/>
            <person name="Li M."/>
        </authorList>
    </citation>
    <scope>NUCLEOTIDE SEQUENCE [LARGE SCALE GENOMIC DNA]</scope>
    <source>
        <strain evidence="11">SpSt-1224</strain>
    </source>
</reference>
<dbReference type="Proteomes" id="UP000885986">
    <property type="component" value="Unassembled WGS sequence"/>
</dbReference>
<dbReference type="GO" id="GO:0005524">
    <property type="term" value="F:ATP binding"/>
    <property type="evidence" value="ECO:0007669"/>
    <property type="project" value="UniProtKB-UniRule"/>
</dbReference>
<keyword evidence="5" id="KW-0446">Lipid-binding</keyword>
<evidence type="ECO:0000256" key="7">
    <source>
        <dbReference type="NCBIfam" id="TIGR00362"/>
    </source>
</evidence>
<dbReference type="GO" id="GO:0006275">
    <property type="term" value="P:regulation of DNA replication"/>
    <property type="evidence" value="ECO:0007669"/>
    <property type="project" value="UniProtKB-UniRule"/>
</dbReference>
<dbReference type="PRINTS" id="PR00051">
    <property type="entry name" value="DNAA"/>
</dbReference>
<keyword evidence="4 8" id="KW-0067">ATP-binding</keyword>
<keyword evidence="1" id="KW-0963">Cytoplasm</keyword>
<accession>A0A7C2XAV0</accession>
<evidence type="ECO:0000259" key="10">
    <source>
        <dbReference type="SMART" id="SM00760"/>
    </source>
</evidence>
<dbReference type="Gene3D" id="1.10.1750.10">
    <property type="match status" value="1"/>
</dbReference>
<dbReference type="PROSITE" id="PS01008">
    <property type="entry name" value="DNAA"/>
    <property type="match status" value="1"/>
</dbReference>
<organism evidence="11">
    <name type="scientific">Desulfurivibrio alkaliphilus</name>
    <dbReference type="NCBI Taxonomy" id="427923"/>
    <lineage>
        <taxon>Bacteria</taxon>
        <taxon>Pseudomonadati</taxon>
        <taxon>Thermodesulfobacteriota</taxon>
        <taxon>Desulfobulbia</taxon>
        <taxon>Desulfobulbales</taxon>
        <taxon>Desulfobulbaceae</taxon>
        <taxon>Desulfurivibrio</taxon>
    </lineage>
</organism>
<evidence type="ECO:0000256" key="2">
    <source>
        <dbReference type="ARBA" id="ARBA00022705"/>
    </source>
</evidence>
<dbReference type="InterPro" id="IPR018312">
    <property type="entry name" value="Chromosome_initiator_DnaA_CS"/>
</dbReference>
<comment type="similarity">
    <text evidence="9">Belongs to the DnaA family.</text>
</comment>
<dbReference type="InterPro" id="IPR020591">
    <property type="entry name" value="Chromosome_initiator_DnaA-like"/>
</dbReference>
<evidence type="ECO:0000256" key="3">
    <source>
        <dbReference type="ARBA" id="ARBA00022741"/>
    </source>
</evidence>
<protein>
    <recommendedName>
        <fullName evidence="7 8">Chromosomal replication initiator protein DnaA</fullName>
    </recommendedName>
</protein>
<dbReference type="Pfam" id="PF00308">
    <property type="entry name" value="Bac_DnaA"/>
    <property type="match status" value="1"/>
</dbReference>
<dbReference type="InterPro" id="IPR038454">
    <property type="entry name" value="DnaA_N_sf"/>
</dbReference>
<dbReference type="GO" id="GO:0006270">
    <property type="term" value="P:DNA replication initiation"/>
    <property type="evidence" value="ECO:0007669"/>
    <property type="project" value="UniProtKB-UniRule"/>
</dbReference>
<keyword evidence="3 8" id="KW-0547">Nucleotide-binding</keyword>
<comment type="function">
    <text evidence="8">Plays an essential role in the initiation and regulation of chromosomal replication. ATP-DnaA binds to the origin of replication (oriC) to initiate formation of the DNA replication initiation complex once per cell cycle. Binds the DnaA box (a 9 base pair repeat at the origin) and separates the double-stranded (ds)DNA. Forms a right-handed helical filament on oriC DNA; dsDNA binds to the exterior of the filament while single-stranded (ss)DNA is stabiized in the filament's interior. The ATP-DnaA-oriC complex binds and stabilizes one strand of the AT-rich DNA unwinding element (DUE), permitting loading of DNA polymerase. After initiation quickly degrades to an ADP-DnaA complex that is not apt for DNA replication. Binds acidic phospholipids.</text>
</comment>
<comment type="caution">
    <text evidence="11">The sequence shown here is derived from an EMBL/GenBank/DDBJ whole genome shotgun (WGS) entry which is preliminary data.</text>
</comment>
<evidence type="ECO:0000256" key="4">
    <source>
        <dbReference type="ARBA" id="ARBA00022840"/>
    </source>
</evidence>
<evidence type="ECO:0000256" key="9">
    <source>
        <dbReference type="RuleBase" id="RU004227"/>
    </source>
</evidence>
<dbReference type="InterPro" id="IPR013159">
    <property type="entry name" value="DnaA_C"/>
</dbReference>
<name>A0A7C2XAV0_9BACT</name>
<evidence type="ECO:0000256" key="5">
    <source>
        <dbReference type="ARBA" id="ARBA00023121"/>
    </source>
</evidence>
<dbReference type="PANTHER" id="PTHR30050">
    <property type="entry name" value="CHROMOSOMAL REPLICATION INITIATOR PROTEIN DNAA"/>
    <property type="match status" value="1"/>
</dbReference>
<dbReference type="SUPFAM" id="SSF52540">
    <property type="entry name" value="P-loop containing nucleoside triphosphate hydrolases"/>
    <property type="match status" value="1"/>
</dbReference>
<gene>
    <name evidence="11" type="primary">dnaA</name>
    <name evidence="11" type="ORF">ENN98_07925</name>
</gene>
<keyword evidence="6 8" id="KW-0238">DNA-binding</keyword>
<dbReference type="NCBIfam" id="TIGR00362">
    <property type="entry name" value="DnaA"/>
    <property type="match status" value="1"/>
</dbReference>
<dbReference type="GO" id="GO:0008289">
    <property type="term" value="F:lipid binding"/>
    <property type="evidence" value="ECO:0007669"/>
    <property type="project" value="UniProtKB-KW"/>
</dbReference>